<protein>
    <submittedName>
        <fullName evidence="3">Probable F-box protein At1g44080</fullName>
    </submittedName>
</protein>
<dbReference type="SUPFAM" id="SSF81383">
    <property type="entry name" value="F-box domain"/>
    <property type="match status" value="1"/>
</dbReference>
<dbReference type="InterPro" id="IPR011043">
    <property type="entry name" value="Gal_Oxase/kelch_b-propeller"/>
</dbReference>
<dbReference type="PANTHER" id="PTHR44259">
    <property type="entry name" value="OS07G0183000 PROTEIN-RELATED"/>
    <property type="match status" value="1"/>
</dbReference>
<dbReference type="Gene3D" id="1.20.1280.50">
    <property type="match status" value="1"/>
</dbReference>
<dbReference type="PANTHER" id="PTHR44259:SF108">
    <property type="entry name" value="F-BOX PROTEIN SKIP23-LIKE"/>
    <property type="match status" value="1"/>
</dbReference>
<dbReference type="Pfam" id="PF03478">
    <property type="entry name" value="Beta-prop_KIB1-4"/>
    <property type="match status" value="1"/>
</dbReference>
<dbReference type="SUPFAM" id="SSF50965">
    <property type="entry name" value="Galactose oxidase, central domain"/>
    <property type="match status" value="1"/>
</dbReference>
<name>A0A6P6V0D5_COFAR</name>
<reference evidence="2" key="1">
    <citation type="journal article" date="2025" name="Foods">
        <title>Unveiling the Microbial Signatures of Arabica Coffee Cherries: Insights into Ripeness Specific Diversity, Functional Traits, and Implications for Quality and Safety.</title>
        <authorList>
            <consortium name="RefSeq"/>
            <person name="Tenea G.N."/>
            <person name="Cifuentes V."/>
            <person name="Reyes P."/>
            <person name="Cevallos-Vallejos M."/>
        </authorList>
    </citation>
    <scope>NUCLEOTIDE SEQUENCE [LARGE SCALE GENOMIC DNA]</scope>
</reference>
<dbReference type="InterPro" id="IPR005174">
    <property type="entry name" value="KIB1-4_b-propeller"/>
</dbReference>
<organism evidence="2 3">
    <name type="scientific">Coffea arabica</name>
    <name type="common">Arabian coffee</name>
    <dbReference type="NCBI Taxonomy" id="13443"/>
    <lineage>
        <taxon>Eukaryota</taxon>
        <taxon>Viridiplantae</taxon>
        <taxon>Streptophyta</taxon>
        <taxon>Embryophyta</taxon>
        <taxon>Tracheophyta</taxon>
        <taxon>Spermatophyta</taxon>
        <taxon>Magnoliopsida</taxon>
        <taxon>eudicotyledons</taxon>
        <taxon>Gunneridae</taxon>
        <taxon>Pentapetalae</taxon>
        <taxon>asterids</taxon>
        <taxon>lamiids</taxon>
        <taxon>Gentianales</taxon>
        <taxon>Rubiaceae</taxon>
        <taxon>Ixoroideae</taxon>
        <taxon>Gardenieae complex</taxon>
        <taxon>Bertiereae - Coffeeae clade</taxon>
        <taxon>Coffeeae</taxon>
        <taxon>Coffea</taxon>
    </lineage>
</organism>
<dbReference type="Proteomes" id="UP001652660">
    <property type="component" value="Chromosome 11c"/>
</dbReference>
<proteinExistence type="predicted"/>
<dbReference type="InterPro" id="IPR050942">
    <property type="entry name" value="F-box_BR-signaling"/>
</dbReference>
<accession>A0A6P6V0D5</accession>
<keyword evidence="2" id="KW-1185">Reference proteome</keyword>
<gene>
    <name evidence="3" type="primary">LOC113716054</name>
</gene>
<dbReference type="RefSeq" id="XP_027096155.1">
    <property type="nucleotide sequence ID" value="XM_027240354.1"/>
</dbReference>
<dbReference type="InterPro" id="IPR036047">
    <property type="entry name" value="F-box-like_dom_sf"/>
</dbReference>
<dbReference type="OrthoDB" id="642536at2759"/>
<dbReference type="AlphaFoldDB" id="A0A6P6V0D5"/>
<evidence type="ECO:0000313" key="2">
    <source>
        <dbReference type="Proteomes" id="UP001652660"/>
    </source>
</evidence>
<feature type="domain" description="KIB1-4 beta-propeller" evidence="1">
    <location>
        <begin position="88"/>
        <end position="241"/>
    </location>
</feature>
<evidence type="ECO:0000313" key="3">
    <source>
        <dbReference type="RefSeq" id="XP_027096155.1"/>
    </source>
</evidence>
<dbReference type="GeneID" id="113716054"/>
<evidence type="ECO:0000259" key="1">
    <source>
        <dbReference type="Pfam" id="PF03478"/>
    </source>
</evidence>
<reference evidence="3" key="2">
    <citation type="submission" date="2025-08" db="UniProtKB">
        <authorList>
            <consortium name="RefSeq"/>
        </authorList>
    </citation>
    <scope>IDENTIFICATION</scope>
    <source>
        <tissue evidence="3">Leaves</tissue>
    </source>
</reference>
<sequence length="242" mass="28042">MEISDWSELLPDLLIMIARRIQLMEDFMAFRGVCTSWRAAASVDNFVKSWPTVPLLMLAEKKDTDYRKFYSLSRGKIWRRMPLPEAKASPSETSDFVVVIVGGGGRFLLLWRPGDMSWTRIESAQYGAFNDVYFYKGKFYAITYGGHIWVWDMLDPPEAQYYFTINRELIDFRRSRLVESAGELFVVARDGAEYDDDEQTYGVTNFRVVQLDLIKREWKEIDNLGDMAIFVGHNDGFSLDAT</sequence>